<evidence type="ECO:0000313" key="3">
    <source>
        <dbReference type="Proteomes" id="UP000265618"/>
    </source>
</evidence>
<accession>A0A391P3L3</accession>
<dbReference type="PROSITE" id="PS50294">
    <property type="entry name" value="WD_REPEATS_REGION"/>
    <property type="match status" value="1"/>
</dbReference>
<gene>
    <name evidence="2" type="ORF">KIPB_015265</name>
</gene>
<dbReference type="InterPro" id="IPR001680">
    <property type="entry name" value="WD40_rpt"/>
</dbReference>
<sequence length="34" mass="3430">QHKSSITGLSVISVKGAQKVVSTGGDGSLAVWTM</sequence>
<evidence type="ECO:0000256" key="1">
    <source>
        <dbReference type="PROSITE-ProRule" id="PRU00221"/>
    </source>
</evidence>
<evidence type="ECO:0000313" key="2">
    <source>
        <dbReference type="EMBL" id="GCA64749.1"/>
    </source>
</evidence>
<keyword evidence="1" id="KW-0853">WD repeat</keyword>
<proteinExistence type="predicted"/>
<dbReference type="Proteomes" id="UP000265618">
    <property type="component" value="Unassembled WGS sequence"/>
</dbReference>
<dbReference type="PROSITE" id="PS50082">
    <property type="entry name" value="WD_REPEATS_2"/>
    <property type="match status" value="1"/>
</dbReference>
<feature type="repeat" description="WD" evidence="1">
    <location>
        <begin position="1"/>
        <end position="34"/>
    </location>
</feature>
<protein>
    <submittedName>
        <fullName evidence="2">Uncharacterized protein</fullName>
    </submittedName>
</protein>
<feature type="non-terminal residue" evidence="2">
    <location>
        <position position="34"/>
    </location>
</feature>
<dbReference type="AlphaFoldDB" id="A0A391P3L3"/>
<keyword evidence="3" id="KW-1185">Reference proteome</keyword>
<name>A0A391P3L3_9EUKA</name>
<comment type="caution">
    <text evidence="2">The sequence shown here is derived from an EMBL/GenBank/DDBJ whole genome shotgun (WGS) entry which is preliminary data.</text>
</comment>
<reference evidence="2 3" key="1">
    <citation type="journal article" date="2018" name="PLoS ONE">
        <title>The draft genome of Kipferlia bialata reveals reductive genome evolution in fornicate parasites.</title>
        <authorList>
            <person name="Tanifuji G."/>
            <person name="Takabayashi S."/>
            <person name="Kume K."/>
            <person name="Takagi M."/>
            <person name="Nakayama T."/>
            <person name="Kamikawa R."/>
            <person name="Inagaki Y."/>
            <person name="Hashimoto T."/>
        </authorList>
    </citation>
    <scope>NUCLEOTIDE SEQUENCE [LARGE SCALE GENOMIC DNA]</scope>
    <source>
        <strain evidence="2">NY0173</strain>
    </source>
</reference>
<dbReference type="EMBL" id="BDIP01008422">
    <property type="protein sequence ID" value="GCA64749.1"/>
    <property type="molecule type" value="Genomic_DNA"/>
</dbReference>
<organism evidence="2 3">
    <name type="scientific">Kipferlia bialata</name>
    <dbReference type="NCBI Taxonomy" id="797122"/>
    <lineage>
        <taxon>Eukaryota</taxon>
        <taxon>Metamonada</taxon>
        <taxon>Carpediemonas-like organisms</taxon>
        <taxon>Kipferlia</taxon>
    </lineage>
</organism>